<feature type="chain" id="PRO_5021437385" evidence="2">
    <location>
        <begin position="20"/>
        <end position="190"/>
    </location>
</feature>
<organism evidence="3 4">
    <name type="scientific">Amaricoccus solimangrovi</name>
    <dbReference type="NCBI Taxonomy" id="2589815"/>
    <lineage>
        <taxon>Bacteria</taxon>
        <taxon>Pseudomonadati</taxon>
        <taxon>Pseudomonadota</taxon>
        <taxon>Alphaproteobacteria</taxon>
        <taxon>Rhodobacterales</taxon>
        <taxon>Paracoccaceae</taxon>
        <taxon>Amaricoccus</taxon>
    </lineage>
</organism>
<keyword evidence="4" id="KW-1185">Reference proteome</keyword>
<evidence type="ECO:0000313" key="3">
    <source>
        <dbReference type="EMBL" id="TPE53113.1"/>
    </source>
</evidence>
<keyword evidence="2" id="KW-0732">Signal</keyword>
<feature type="transmembrane region" description="Helical" evidence="1">
    <location>
        <begin position="87"/>
        <end position="107"/>
    </location>
</feature>
<reference evidence="3 4" key="1">
    <citation type="submission" date="2019-06" db="EMBL/GenBank/DDBJ databases">
        <title>A novel bacterium of genus Amaricoccus, isolated from marine sediment.</title>
        <authorList>
            <person name="Huang H."/>
            <person name="Mo K."/>
            <person name="Hu Y."/>
        </authorList>
    </citation>
    <scope>NUCLEOTIDE SEQUENCE [LARGE SCALE GENOMIC DNA]</scope>
    <source>
        <strain evidence="3 4">HB172011</strain>
    </source>
</reference>
<dbReference type="Proteomes" id="UP000319255">
    <property type="component" value="Unassembled WGS sequence"/>
</dbReference>
<dbReference type="Pfam" id="PF04955">
    <property type="entry name" value="HupE_UreJ"/>
    <property type="match status" value="1"/>
</dbReference>
<feature type="transmembrane region" description="Helical" evidence="1">
    <location>
        <begin position="141"/>
        <end position="164"/>
    </location>
</feature>
<sequence length="190" mass="18307">MRRSLPLLAFLLSPAAAMAHTGLGAHGAPFASGFLHPFLGADHMLTMVAVGILAAMTGGRAAWAYPASFVGAMLLGGLLGFDGAALPVAEPAILASVVVLGAAVAFASRPPLPLACGVIGLFGVAHGYAHGLEGPALGGPAYAAGFVIATAALHGLGLGLGFAAGALGRPSLARTLGGLTAAAGLVLALG</sequence>
<accession>A0A501WTQ2</accession>
<dbReference type="AlphaFoldDB" id="A0A501WTQ2"/>
<evidence type="ECO:0000256" key="2">
    <source>
        <dbReference type="SAM" id="SignalP"/>
    </source>
</evidence>
<name>A0A501WTQ2_9RHOB</name>
<gene>
    <name evidence="3" type="ORF">FJM51_03565</name>
</gene>
<dbReference type="InterPro" id="IPR007038">
    <property type="entry name" value="HupE_UreJ"/>
</dbReference>
<feature type="signal peptide" evidence="2">
    <location>
        <begin position="1"/>
        <end position="19"/>
    </location>
</feature>
<evidence type="ECO:0000256" key="1">
    <source>
        <dbReference type="SAM" id="Phobius"/>
    </source>
</evidence>
<protein>
    <submittedName>
        <fullName evidence="3">HupE/UreJ family protein</fullName>
    </submittedName>
</protein>
<feature type="transmembrane region" description="Helical" evidence="1">
    <location>
        <begin position="112"/>
        <end position="129"/>
    </location>
</feature>
<keyword evidence="1" id="KW-0472">Membrane</keyword>
<proteinExistence type="predicted"/>
<dbReference type="RefSeq" id="WP_140452735.1">
    <property type="nucleotide sequence ID" value="NZ_VFRP01000002.1"/>
</dbReference>
<dbReference type="OrthoDB" id="9808192at2"/>
<feature type="transmembrane region" description="Helical" evidence="1">
    <location>
        <begin position="62"/>
        <end position="81"/>
    </location>
</feature>
<keyword evidence="1" id="KW-1133">Transmembrane helix</keyword>
<dbReference type="EMBL" id="VFRP01000002">
    <property type="protein sequence ID" value="TPE53113.1"/>
    <property type="molecule type" value="Genomic_DNA"/>
</dbReference>
<evidence type="ECO:0000313" key="4">
    <source>
        <dbReference type="Proteomes" id="UP000319255"/>
    </source>
</evidence>
<feature type="transmembrane region" description="Helical" evidence="1">
    <location>
        <begin position="34"/>
        <end position="55"/>
    </location>
</feature>
<comment type="caution">
    <text evidence="3">The sequence shown here is derived from an EMBL/GenBank/DDBJ whole genome shotgun (WGS) entry which is preliminary data.</text>
</comment>
<dbReference type="PIRSF" id="PIRSF016919">
    <property type="entry name" value="HupE_UreJ"/>
    <property type="match status" value="1"/>
</dbReference>
<keyword evidence="1" id="KW-0812">Transmembrane</keyword>